<gene>
    <name evidence="1" type="ORF">JGUZn3_21230</name>
</gene>
<name>A0A7H1NU66_9PROT</name>
<evidence type="ECO:0000313" key="1">
    <source>
        <dbReference type="EMBL" id="QNT79326.1"/>
    </source>
</evidence>
<protein>
    <submittedName>
        <fullName evidence="1">Uncharacterized protein</fullName>
    </submittedName>
</protein>
<dbReference type="KEGG" id="ebla:JGUZn3_21230"/>
<evidence type="ECO:0000313" key="2">
    <source>
        <dbReference type="Proteomes" id="UP000516349"/>
    </source>
</evidence>
<dbReference type="RefSeq" id="WP_203413502.1">
    <property type="nucleotide sequence ID" value="NZ_CP060244.1"/>
</dbReference>
<dbReference type="AlphaFoldDB" id="A0A7H1NU66"/>
<reference evidence="1 2" key="1">
    <citation type="submission" date="2020-08" db="EMBL/GenBank/DDBJ databases">
        <title>Complete genome sequence of Entomobacter blattae G55GP.</title>
        <authorList>
            <person name="Poehlein A."/>
            <person name="Guzman J."/>
            <person name="Daniel R."/>
            <person name="Vilcinskas A."/>
        </authorList>
    </citation>
    <scope>NUCLEOTIDE SEQUENCE [LARGE SCALE GENOMIC DNA]</scope>
    <source>
        <strain evidence="1 2">G55GP</strain>
    </source>
</reference>
<dbReference type="Proteomes" id="UP000516349">
    <property type="component" value="Chromosome"/>
</dbReference>
<dbReference type="EMBL" id="CP060244">
    <property type="protein sequence ID" value="QNT79326.1"/>
    <property type="molecule type" value="Genomic_DNA"/>
</dbReference>
<proteinExistence type="predicted"/>
<sequence>MIAFSALTGTGIKIFYRLLEREIWNKRIPTGKSNRWFDEMLAQRTSPLIEGKHFFMKNSLPY</sequence>
<organism evidence="1 2">
    <name type="scientific">Entomobacter blattae</name>
    <dbReference type="NCBI Taxonomy" id="2762277"/>
    <lineage>
        <taxon>Bacteria</taxon>
        <taxon>Pseudomonadati</taxon>
        <taxon>Pseudomonadota</taxon>
        <taxon>Alphaproteobacteria</taxon>
        <taxon>Acetobacterales</taxon>
        <taxon>Acetobacteraceae</taxon>
        <taxon>Entomobacter</taxon>
    </lineage>
</organism>
<keyword evidence="2" id="KW-1185">Reference proteome</keyword>
<accession>A0A7H1NU66</accession>